<dbReference type="EMBL" id="WBMT01000004">
    <property type="protein sequence ID" value="KAB2350283.1"/>
    <property type="molecule type" value="Genomic_DNA"/>
</dbReference>
<sequence length="179" mass="20244">MWNRDQILTRLAELRGADPDLQAFGADTHQYRLNPPLPEADLVSFETRHGIRLPGEYRDFLQQIGNGGAGPYYGLFPLDGYPARDALPSEHPNFLRTPFPHTRSWNPPYDTPGYEDDDHTTGSLPISHEGCGYIVRLVVTGPERGNLWQDARCSDAGIHPLCTSFHPWYNAWLTTRRAT</sequence>
<protein>
    <submittedName>
        <fullName evidence="2">SMI1/KNR4 family protein</fullName>
    </submittedName>
</protein>
<dbReference type="AlphaFoldDB" id="A0A6H9Z3I1"/>
<organism evidence="2 3">
    <name type="scientific">Actinomadura rudentiformis</name>
    <dbReference type="NCBI Taxonomy" id="359158"/>
    <lineage>
        <taxon>Bacteria</taxon>
        <taxon>Bacillati</taxon>
        <taxon>Actinomycetota</taxon>
        <taxon>Actinomycetes</taxon>
        <taxon>Streptosporangiales</taxon>
        <taxon>Thermomonosporaceae</taxon>
        <taxon>Actinomadura</taxon>
    </lineage>
</organism>
<gene>
    <name evidence="2" type="ORF">F8566_10915</name>
</gene>
<accession>A0A6H9Z3I1</accession>
<feature type="domain" description="Knr4/Smi1-like" evidence="1">
    <location>
        <begin position="36"/>
        <end position="175"/>
    </location>
</feature>
<comment type="caution">
    <text evidence="2">The sequence shown here is derived from an EMBL/GenBank/DDBJ whole genome shotgun (WGS) entry which is preliminary data.</text>
</comment>
<dbReference type="RefSeq" id="WP_151560031.1">
    <property type="nucleotide sequence ID" value="NZ_WBMT01000004.1"/>
</dbReference>
<name>A0A6H9Z3I1_9ACTN</name>
<dbReference type="SMART" id="SM00860">
    <property type="entry name" value="SMI1_KNR4"/>
    <property type="match status" value="1"/>
</dbReference>
<dbReference type="Pfam" id="PF09346">
    <property type="entry name" value="SMI1_KNR4"/>
    <property type="match status" value="1"/>
</dbReference>
<evidence type="ECO:0000313" key="2">
    <source>
        <dbReference type="EMBL" id="KAB2350283.1"/>
    </source>
</evidence>
<dbReference type="Proteomes" id="UP000468735">
    <property type="component" value="Unassembled WGS sequence"/>
</dbReference>
<evidence type="ECO:0000313" key="3">
    <source>
        <dbReference type="Proteomes" id="UP000468735"/>
    </source>
</evidence>
<evidence type="ECO:0000259" key="1">
    <source>
        <dbReference type="SMART" id="SM00860"/>
    </source>
</evidence>
<keyword evidence="3" id="KW-1185">Reference proteome</keyword>
<dbReference type="Gene3D" id="3.40.1580.10">
    <property type="entry name" value="SMI1/KNR4-like"/>
    <property type="match status" value="1"/>
</dbReference>
<reference evidence="2 3" key="1">
    <citation type="submission" date="2019-09" db="EMBL/GenBank/DDBJ databases">
        <title>Actinomadura physcomitrii sp. nov., a novel actinomycete isolated from moss [Physcomitrium sphaericum (Ludw) Fuernr].</title>
        <authorList>
            <person name="Zhuang X."/>
            <person name="Liu C."/>
        </authorList>
    </citation>
    <scope>NUCLEOTIDE SEQUENCE [LARGE SCALE GENOMIC DNA]</scope>
    <source>
        <strain evidence="2 3">HMC1</strain>
    </source>
</reference>
<dbReference type="InterPro" id="IPR037883">
    <property type="entry name" value="Knr4/Smi1-like_sf"/>
</dbReference>
<proteinExistence type="predicted"/>
<dbReference type="OrthoDB" id="1190024at2"/>
<dbReference type="SUPFAM" id="SSF160631">
    <property type="entry name" value="SMI1/KNR4-like"/>
    <property type="match status" value="1"/>
</dbReference>
<dbReference type="InterPro" id="IPR018958">
    <property type="entry name" value="Knr4/Smi1-like_dom"/>
</dbReference>